<protein>
    <submittedName>
        <fullName evidence="10">Acetyl-CoA carboxylase biotin carboxylase subunit</fullName>
    </submittedName>
</protein>
<dbReference type="NCBIfam" id="NF006367">
    <property type="entry name" value="PRK08591.1"/>
    <property type="match status" value="1"/>
</dbReference>
<keyword evidence="4" id="KW-0460">Magnesium</keyword>
<dbReference type="SUPFAM" id="SSF52440">
    <property type="entry name" value="PreATP-grasp domain"/>
    <property type="match status" value="1"/>
</dbReference>
<dbReference type="FunFam" id="3.40.50.20:FF:000010">
    <property type="entry name" value="Propionyl-CoA carboxylase subunit alpha"/>
    <property type="match status" value="1"/>
</dbReference>
<dbReference type="RefSeq" id="WP_243330729.1">
    <property type="nucleotide sequence ID" value="NZ_AP027081.1"/>
</dbReference>
<dbReference type="SUPFAM" id="SSF51246">
    <property type="entry name" value="Rudiment single hybrid motif"/>
    <property type="match status" value="1"/>
</dbReference>
<dbReference type="InterPro" id="IPR005479">
    <property type="entry name" value="CPAse_ATP-bd"/>
</dbReference>
<dbReference type="InterPro" id="IPR050856">
    <property type="entry name" value="Biotin_carboxylase_complex"/>
</dbReference>
<dbReference type="NCBIfam" id="TIGR00514">
    <property type="entry name" value="accC"/>
    <property type="match status" value="1"/>
</dbReference>
<evidence type="ECO:0000256" key="3">
    <source>
        <dbReference type="ARBA" id="ARBA00022840"/>
    </source>
</evidence>
<keyword evidence="5" id="KW-0092">Biotin</keyword>
<dbReference type="PROSITE" id="PS50979">
    <property type="entry name" value="BC"/>
    <property type="match status" value="1"/>
</dbReference>
<dbReference type="Pfam" id="PF00289">
    <property type="entry name" value="Biotin_carb_N"/>
    <property type="match status" value="1"/>
</dbReference>
<dbReference type="Pfam" id="PF02786">
    <property type="entry name" value="CPSase_L_D2"/>
    <property type="match status" value="1"/>
</dbReference>
<dbReference type="Proteomes" id="UP001228113">
    <property type="component" value="Chromosome"/>
</dbReference>
<dbReference type="PROSITE" id="PS50975">
    <property type="entry name" value="ATP_GRASP"/>
    <property type="match status" value="1"/>
</dbReference>
<dbReference type="GO" id="GO:0005524">
    <property type="term" value="F:ATP binding"/>
    <property type="evidence" value="ECO:0007669"/>
    <property type="project" value="UniProtKB-UniRule"/>
</dbReference>
<dbReference type="InterPro" id="IPR005481">
    <property type="entry name" value="BC-like_N"/>
</dbReference>
<dbReference type="Pfam" id="PF02785">
    <property type="entry name" value="Biotin_carb_C"/>
    <property type="match status" value="1"/>
</dbReference>
<reference evidence="10" key="1">
    <citation type="journal article" date="2023" name="Int. J. Syst. Evol. Microbiol.">
        <title>Mesoterricola silvestris gen. nov., sp. nov., Mesoterricola sediminis sp. nov., Geothrix oryzae sp. nov., Geothrix edaphica sp. nov., Geothrix rubra sp. nov., and Geothrix limicola sp. nov., six novel members of Acidobacteriota isolated from soils.</title>
        <authorList>
            <person name="Itoh H."/>
            <person name="Sugisawa Y."/>
            <person name="Mise K."/>
            <person name="Xu Z."/>
            <person name="Kuniyasu M."/>
            <person name="Ushijima N."/>
            <person name="Kawano K."/>
            <person name="Kobayashi E."/>
            <person name="Shiratori Y."/>
            <person name="Masuda Y."/>
            <person name="Senoo K."/>
        </authorList>
    </citation>
    <scope>NUCLEOTIDE SEQUENCE</scope>
    <source>
        <strain evidence="10">W786</strain>
    </source>
</reference>
<evidence type="ECO:0000259" key="8">
    <source>
        <dbReference type="PROSITE" id="PS50975"/>
    </source>
</evidence>
<dbReference type="InterPro" id="IPR005482">
    <property type="entry name" value="Biotin_COase_C"/>
</dbReference>
<evidence type="ECO:0000313" key="10">
    <source>
        <dbReference type="EMBL" id="BDU75458.1"/>
    </source>
</evidence>
<dbReference type="PANTHER" id="PTHR18866:SF33">
    <property type="entry name" value="METHYLCROTONOYL-COA CARBOXYLASE SUBUNIT ALPHA, MITOCHONDRIAL-RELATED"/>
    <property type="match status" value="1"/>
</dbReference>
<feature type="region of interest" description="Disordered" evidence="7">
    <location>
        <begin position="478"/>
        <end position="504"/>
    </location>
</feature>
<dbReference type="PROSITE" id="PS00866">
    <property type="entry name" value="CPSASE_1"/>
    <property type="match status" value="1"/>
</dbReference>
<dbReference type="InterPro" id="IPR011054">
    <property type="entry name" value="Rudment_hybrid_motif"/>
</dbReference>
<dbReference type="FunFam" id="3.30.470.20:FF:000028">
    <property type="entry name" value="Methylcrotonoyl-CoA carboxylase subunit alpha, mitochondrial"/>
    <property type="match status" value="1"/>
</dbReference>
<evidence type="ECO:0000256" key="6">
    <source>
        <dbReference type="PROSITE-ProRule" id="PRU00409"/>
    </source>
</evidence>
<dbReference type="PANTHER" id="PTHR18866">
    <property type="entry name" value="CARBOXYLASE:PYRUVATE/ACETYL-COA/PROPIONYL-COA CARBOXYLASE"/>
    <property type="match status" value="1"/>
</dbReference>
<keyword evidence="2 6" id="KW-0547">Nucleotide-binding</keyword>
<sequence>MFKKILIANRGEITIRVIRACKELGVPTVAVYSEADRAALHVRAADEAYCIGPAPSRDSYLRGDRILEVAQAAGADAIHPGYGFLSENAAFAEACAAAGITFIGPNPRAIRVMGNKTTSRVAVHEMGVPLVPGMRENLQSEAEAVAWARKIGYPIMMKAAAGGGGKGLRMILREEDLLPAYRTAKSESLAAFGDDAVYMERYIENPRHIEIQVLGDRHGNIIYCPERECSIQRRHQKVIEEAPSPIVDAEMRRAMGEAAVRAARAVDYDSAGTVEFIVSGKSREFFFLEMNTRLQVEHPITEMITGIDLCKEMIRSAAGYVLPFRQEDVPCHGHALECRIYAEDPDNRFLPTPGRIIGLRVPGGPWVRDESGMYEGLDVPIHYDPMLSKLVVWGSTRERMVTRMLRALSEYKVKGIKTTIPFHARVLRNPKFLEGDIDTNFIDREFQPQDEARVKPHEDVALVAAAIKAYRRDKAKGLAAPASGGGGDASLWKQSGRVKRDPGF</sequence>
<dbReference type="KEGG" id="msea:METESE_04160"/>
<evidence type="ECO:0000259" key="9">
    <source>
        <dbReference type="PROSITE" id="PS50979"/>
    </source>
</evidence>
<accession>A0AA48KEH4</accession>
<name>A0AA48KEH4_9BACT</name>
<evidence type="ECO:0000256" key="4">
    <source>
        <dbReference type="ARBA" id="ARBA00022842"/>
    </source>
</evidence>
<dbReference type="InterPro" id="IPR016185">
    <property type="entry name" value="PreATP-grasp_dom_sf"/>
</dbReference>
<gene>
    <name evidence="10" type="ORF">METESE_04160</name>
</gene>
<dbReference type="GO" id="GO:0016874">
    <property type="term" value="F:ligase activity"/>
    <property type="evidence" value="ECO:0007669"/>
    <property type="project" value="UniProtKB-KW"/>
</dbReference>
<dbReference type="Gene3D" id="3.30.470.20">
    <property type="entry name" value="ATP-grasp fold, B domain"/>
    <property type="match status" value="1"/>
</dbReference>
<feature type="domain" description="Biotin carboxylation" evidence="9">
    <location>
        <begin position="1"/>
        <end position="447"/>
    </location>
</feature>
<keyword evidence="3 6" id="KW-0067">ATP-binding</keyword>
<evidence type="ECO:0000256" key="5">
    <source>
        <dbReference type="ARBA" id="ARBA00023267"/>
    </source>
</evidence>
<dbReference type="SMART" id="SM00878">
    <property type="entry name" value="Biotin_carb_C"/>
    <property type="match status" value="1"/>
</dbReference>
<dbReference type="SUPFAM" id="SSF56059">
    <property type="entry name" value="Glutathione synthetase ATP-binding domain-like"/>
    <property type="match status" value="1"/>
</dbReference>
<evidence type="ECO:0000256" key="1">
    <source>
        <dbReference type="ARBA" id="ARBA00022598"/>
    </source>
</evidence>
<organism evidence="10 11">
    <name type="scientific">Mesoterricola sediminis</name>
    <dbReference type="NCBI Taxonomy" id="2927980"/>
    <lineage>
        <taxon>Bacteria</taxon>
        <taxon>Pseudomonadati</taxon>
        <taxon>Acidobacteriota</taxon>
        <taxon>Holophagae</taxon>
        <taxon>Holophagales</taxon>
        <taxon>Holophagaceae</taxon>
        <taxon>Mesoterricola</taxon>
    </lineage>
</organism>
<dbReference type="FunFam" id="3.30.1490.20:FF:000003">
    <property type="entry name" value="acetyl-CoA carboxylase isoform X1"/>
    <property type="match status" value="1"/>
</dbReference>
<dbReference type="AlphaFoldDB" id="A0AA48KEH4"/>
<feature type="domain" description="ATP-grasp" evidence="8">
    <location>
        <begin position="120"/>
        <end position="318"/>
    </location>
</feature>
<evidence type="ECO:0000313" key="11">
    <source>
        <dbReference type="Proteomes" id="UP001228113"/>
    </source>
</evidence>
<dbReference type="PROSITE" id="PS00867">
    <property type="entry name" value="CPSASE_2"/>
    <property type="match status" value="1"/>
</dbReference>
<dbReference type="InterPro" id="IPR011761">
    <property type="entry name" value="ATP-grasp"/>
</dbReference>
<dbReference type="GO" id="GO:0046872">
    <property type="term" value="F:metal ion binding"/>
    <property type="evidence" value="ECO:0007669"/>
    <property type="project" value="InterPro"/>
</dbReference>
<dbReference type="InterPro" id="IPR004549">
    <property type="entry name" value="Acetyl_CoA_COase_biotin_COase"/>
</dbReference>
<dbReference type="EMBL" id="AP027081">
    <property type="protein sequence ID" value="BDU75458.1"/>
    <property type="molecule type" value="Genomic_DNA"/>
</dbReference>
<evidence type="ECO:0000256" key="7">
    <source>
        <dbReference type="SAM" id="MobiDB-lite"/>
    </source>
</evidence>
<keyword evidence="11" id="KW-1185">Reference proteome</keyword>
<keyword evidence="1" id="KW-0436">Ligase</keyword>
<proteinExistence type="predicted"/>
<dbReference type="InterPro" id="IPR011764">
    <property type="entry name" value="Biotin_carboxylation_dom"/>
</dbReference>
<evidence type="ECO:0000256" key="2">
    <source>
        <dbReference type="ARBA" id="ARBA00022741"/>
    </source>
</evidence>